<dbReference type="InterPro" id="IPR029060">
    <property type="entry name" value="PIN-like_dom_sf"/>
</dbReference>
<dbReference type="Proteomes" id="UP000002408">
    <property type="component" value="Chromosome"/>
</dbReference>
<dbReference type="EMBL" id="CP000780">
    <property type="protein sequence ID" value="ABS56816.1"/>
    <property type="molecule type" value="Genomic_DNA"/>
</dbReference>
<dbReference type="KEGG" id="mbn:Mboo_2302"/>
<accession>A7IAQ5</accession>
<keyword evidence="2" id="KW-1185">Reference proteome</keyword>
<evidence type="ECO:0000313" key="2">
    <source>
        <dbReference type="Proteomes" id="UP000002408"/>
    </source>
</evidence>
<evidence type="ECO:0000313" key="1">
    <source>
        <dbReference type="EMBL" id="ABS56816.1"/>
    </source>
</evidence>
<reference evidence="2" key="1">
    <citation type="journal article" date="2015" name="Microbiology">
        <title>Genome of Methanoregula boonei 6A8 reveals adaptations to oligotrophic peatland environments.</title>
        <authorList>
            <person name="Braeuer S."/>
            <person name="Cadillo-Quiroz H."/>
            <person name="Kyrpides N."/>
            <person name="Woyke T."/>
            <person name="Goodwin L."/>
            <person name="Detter C."/>
            <person name="Podell S."/>
            <person name="Yavitt J.B."/>
            <person name="Zinder S.H."/>
        </authorList>
    </citation>
    <scope>NUCLEOTIDE SEQUENCE [LARGE SCALE GENOMIC DNA]</scope>
    <source>
        <strain evidence="2">DSM 21154 / JCM 14090 / 6A8</strain>
    </source>
</reference>
<sequence length="224" mass="25734">MTYVGSRWCIDTNTLVPWLITDSGVLALLIKKYQIPSDFRDIYLNRHKPSIDFIQGIIDLRSKGLPDEFYFSYLAMNEVYSAVRDEIRSILLFRNGTPLSRWNEEKNAIDLPEDSMESVYEDIENRFDVLFGNGSIFPLSDEPEEDGDNFSEIVASLIFKFKRVKTQDAILLATAISIKANYFVTFDQRLVTEVSKALADKYRLVLISPKEGNARLKKIGKQNK</sequence>
<dbReference type="SUPFAM" id="SSF88723">
    <property type="entry name" value="PIN domain-like"/>
    <property type="match status" value="1"/>
</dbReference>
<name>A7IAQ5_METB6</name>
<gene>
    <name evidence="1" type="ordered locus">Mboo_2302</name>
</gene>
<proteinExistence type="predicted"/>
<evidence type="ECO:0008006" key="3">
    <source>
        <dbReference type="Google" id="ProtNLM"/>
    </source>
</evidence>
<dbReference type="AlphaFoldDB" id="A7IAQ5"/>
<dbReference type="HOGENOM" id="CLU_1286345_0_0_2"/>
<organism evidence="1 2">
    <name type="scientific">Methanoregula boonei (strain DSM 21154 / JCM 14090 / 6A8)</name>
    <dbReference type="NCBI Taxonomy" id="456442"/>
    <lineage>
        <taxon>Archaea</taxon>
        <taxon>Methanobacteriati</taxon>
        <taxon>Methanobacteriota</taxon>
        <taxon>Stenosarchaea group</taxon>
        <taxon>Methanomicrobia</taxon>
        <taxon>Methanomicrobiales</taxon>
        <taxon>Methanoregulaceae</taxon>
        <taxon>Methanoregula</taxon>
    </lineage>
</organism>
<protein>
    <recommendedName>
        <fullName evidence="3">PIN domain-containing protein</fullName>
    </recommendedName>
</protein>